<reference evidence="2" key="1">
    <citation type="submission" date="2020-07" db="EMBL/GenBank/DDBJ databases">
        <title>Methanobacterium. sp. MethCan genome.</title>
        <authorList>
            <person name="Postec A."/>
            <person name="Quemeneur M."/>
        </authorList>
    </citation>
    <scope>NUCLEOTIDE SEQUENCE</scope>
    <source>
        <strain evidence="2">MethCAN</strain>
    </source>
</reference>
<feature type="transmembrane region" description="Helical" evidence="1">
    <location>
        <begin position="88"/>
        <end position="111"/>
    </location>
</feature>
<feature type="transmembrane region" description="Helical" evidence="1">
    <location>
        <begin position="123"/>
        <end position="147"/>
    </location>
</feature>
<dbReference type="AlphaFoldDB" id="A0A8T8KGD9"/>
<dbReference type="Pfam" id="PF04240">
    <property type="entry name" value="Caroten_synth"/>
    <property type="match status" value="1"/>
</dbReference>
<feature type="transmembrane region" description="Helical" evidence="1">
    <location>
        <begin position="28"/>
        <end position="47"/>
    </location>
</feature>
<accession>A0A8T8KGD9</accession>
<dbReference type="PANTHER" id="PTHR39419:SF1">
    <property type="entry name" value="SLL0814 PROTEIN"/>
    <property type="match status" value="1"/>
</dbReference>
<feature type="transmembrane region" description="Helical" evidence="1">
    <location>
        <begin position="54"/>
        <end position="76"/>
    </location>
</feature>
<keyword evidence="3" id="KW-1185">Reference proteome</keyword>
<dbReference type="Proteomes" id="UP000681041">
    <property type="component" value="Chromosome"/>
</dbReference>
<dbReference type="PANTHER" id="PTHR39419">
    <property type="entry name" value="SLL0814 PROTEIN"/>
    <property type="match status" value="1"/>
</dbReference>
<dbReference type="NCBIfam" id="TIGR03460">
    <property type="entry name" value="crt_membr_arch"/>
    <property type="match status" value="1"/>
</dbReference>
<dbReference type="EMBL" id="CP058560">
    <property type="protein sequence ID" value="QUH24351.1"/>
    <property type="molecule type" value="Genomic_DNA"/>
</dbReference>
<name>A0A8T8KGD9_9EURY</name>
<evidence type="ECO:0000313" key="2">
    <source>
        <dbReference type="EMBL" id="QUH24351.1"/>
    </source>
</evidence>
<evidence type="ECO:0000313" key="3">
    <source>
        <dbReference type="Proteomes" id="UP000681041"/>
    </source>
</evidence>
<keyword evidence="1" id="KW-0472">Membrane</keyword>
<feature type="transmembrane region" description="Helical" evidence="1">
    <location>
        <begin position="167"/>
        <end position="189"/>
    </location>
</feature>
<dbReference type="InterPro" id="IPR017823">
    <property type="entry name" value="CruF"/>
</dbReference>
<dbReference type="InterPro" id="IPR007354">
    <property type="entry name" value="CruF-like"/>
</dbReference>
<dbReference type="KEGG" id="meme:HYG87_08520"/>
<keyword evidence="1" id="KW-1133">Transmembrane helix</keyword>
<keyword evidence="1" id="KW-0812">Transmembrane</keyword>
<protein>
    <submittedName>
        <fullName evidence="2">Carotenoid biosynthesis protein</fullName>
    </submittedName>
</protein>
<proteinExistence type="predicted"/>
<evidence type="ECO:0000256" key="1">
    <source>
        <dbReference type="SAM" id="Phobius"/>
    </source>
</evidence>
<feature type="transmembrane region" description="Helical" evidence="1">
    <location>
        <begin position="201"/>
        <end position="233"/>
    </location>
</feature>
<gene>
    <name evidence="2" type="ORF">HYG87_08520</name>
</gene>
<organism evidence="2 3">
    <name type="scientific">Methanobacterium alkalithermotolerans</name>
    <dbReference type="NCBI Taxonomy" id="2731220"/>
    <lineage>
        <taxon>Archaea</taxon>
        <taxon>Methanobacteriati</taxon>
        <taxon>Methanobacteriota</taxon>
        <taxon>Methanomada group</taxon>
        <taxon>Methanobacteria</taxon>
        <taxon>Methanobacteriales</taxon>
        <taxon>Methanobacteriaceae</taxon>
        <taxon>Methanobacterium</taxon>
    </lineage>
</organism>
<sequence length="244" mass="26754">MWAIALLIAAFFVANVEIGPETSIISVIFIISLAIPSFTAVVMWLGWRKGLALIAALSAYALVLETLAILTGIPYSEFYYNELIGTKIFGTTPFTVPFAWLPLFIGSLYLASELKIKNKKLGLGSIIVLSTILVVITDLVLDPGAVALQFWVWKDQGIFYDVPLMNFIGWVLTGFLASLIAVGLLGSRVREKKPEALASSLLLIMFFWSGICIYLNLIIPALIGIGLIIFIIYSTKGRIGNFEI</sequence>